<feature type="domain" description="Peptidase S49" evidence="5">
    <location>
        <begin position="130"/>
        <end position="218"/>
    </location>
</feature>
<dbReference type="PANTHER" id="PTHR33209:SF1">
    <property type="entry name" value="PEPTIDASE S49 DOMAIN-CONTAINING PROTEIN"/>
    <property type="match status" value="1"/>
</dbReference>
<evidence type="ECO:0000256" key="4">
    <source>
        <dbReference type="ARBA" id="ARBA00022825"/>
    </source>
</evidence>
<feature type="non-terminal residue" evidence="6">
    <location>
        <position position="218"/>
    </location>
</feature>
<dbReference type="AlphaFoldDB" id="X0TH00"/>
<keyword evidence="3" id="KW-0378">Hydrolase</keyword>
<dbReference type="InterPro" id="IPR002142">
    <property type="entry name" value="Peptidase_S49"/>
</dbReference>
<dbReference type="GO" id="GO:0008236">
    <property type="term" value="F:serine-type peptidase activity"/>
    <property type="evidence" value="ECO:0007669"/>
    <property type="project" value="UniProtKB-KW"/>
</dbReference>
<dbReference type="InterPro" id="IPR029045">
    <property type="entry name" value="ClpP/crotonase-like_dom_sf"/>
</dbReference>
<proteinExistence type="inferred from homology"/>
<evidence type="ECO:0000256" key="1">
    <source>
        <dbReference type="ARBA" id="ARBA00008683"/>
    </source>
</evidence>
<reference evidence="6" key="1">
    <citation type="journal article" date="2014" name="Front. Microbiol.">
        <title>High frequency of phylogenetically diverse reductive dehalogenase-homologous genes in deep subseafloor sedimentary metagenomes.</title>
        <authorList>
            <person name="Kawai M."/>
            <person name="Futagami T."/>
            <person name="Toyoda A."/>
            <person name="Takaki Y."/>
            <person name="Nishi S."/>
            <person name="Hori S."/>
            <person name="Arai W."/>
            <person name="Tsubouchi T."/>
            <person name="Morono Y."/>
            <person name="Uchiyama I."/>
            <person name="Ito T."/>
            <person name="Fujiyama A."/>
            <person name="Inagaki F."/>
            <person name="Takami H."/>
        </authorList>
    </citation>
    <scope>NUCLEOTIDE SEQUENCE</scope>
    <source>
        <strain evidence="6">Expedition CK06-06</strain>
    </source>
</reference>
<comment type="similarity">
    <text evidence="1">Belongs to the peptidase S49 family.</text>
</comment>
<dbReference type="GO" id="GO:0006508">
    <property type="term" value="P:proteolysis"/>
    <property type="evidence" value="ECO:0007669"/>
    <property type="project" value="UniProtKB-KW"/>
</dbReference>
<dbReference type="SUPFAM" id="SSF52096">
    <property type="entry name" value="ClpP/crotonase"/>
    <property type="match status" value="1"/>
</dbReference>
<protein>
    <recommendedName>
        <fullName evidence="5">Peptidase S49 domain-containing protein</fullName>
    </recommendedName>
</protein>
<evidence type="ECO:0000256" key="3">
    <source>
        <dbReference type="ARBA" id="ARBA00022801"/>
    </source>
</evidence>
<keyword evidence="4" id="KW-0720">Serine protease</keyword>
<sequence length="218" mass="22305">MTEPKKGGINLGSAISAMGGVWAILPDALKSAVAAISGDVAGELRARVGDQMHKAQPAGGAIAVLPIHGVITQRESWLTMLFGGTGTDAFGAAFDEVANSTAVSAIVLDIDSPGGSVYGVAELAGKIHAARKPGRPIWAIANSLMASAAYWIGSAADKLFVTPSGEMGSIGAMSIHVDQSEALTEAGLKVTFVYAGEYKVEGNEAEPLGDEAHAEMQR</sequence>
<organism evidence="6">
    <name type="scientific">marine sediment metagenome</name>
    <dbReference type="NCBI Taxonomy" id="412755"/>
    <lineage>
        <taxon>unclassified sequences</taxon>
        <taxon>metagenomes</taxon>
        <taxon>ecological metagenomes</taxon>
    </lineage>
</organism>
<comment type="caution">
    <text evidence="6">The sequence shown here is derived from an EMBL/GenBank/DDBJ whole genome shotgun (WGS) entry which is preliminary data.</text>
</comment>
<evidence type="ECO:0000259" key="5">
    <source>
        <dbReference type="Pfam" id="PF01343"/>
    </source>
</evidence>
<evidence type="ECO:0000313" key="6">
    <source>
        <dbReference type="EMBL" id="GAF87417.1"/>
    </source>
</evidence>
<accession>X0TH00</accession>
<dbReference type="PANTHER" id="PTHR33209">
    <property type="entry name" value="PROTEASE 4"/>
    <property type="match status" value="1"/>
</dbReference>
<keyword evidence="2" id="KW-0645">Protease</keyword>
<dbReference type="Pfam" id="PF01343">
    <property type="entry name" value="Peptidase_S49"/>
    <property type="match status" value="1"/>
</dbReference>
<name>X0TH00_9ZZZZ</name>
<dbReference type="EMBL" id="BARS01017782">
    <property type="protein sequence ID" value="GAF87417.1"/>
    <property type="molecule type" value="Genomic_DNA"/>
</dbReference>
<evidence type="ECO:0000256" key="2">
    <source>
        <dbReference type="ARBA" id="ARBA00022670"/>
    </source>
</evidence>
<dbReference type="InterPro" id="IPR033855">
    <property type="entry name" value="Protein_C"/>
</dbReference>
<dbReference type="Gene3D" id="3.90.226.10">
    <property type="entry name" value="2-enoyl-CoA Hydratase, Chain A, domain 1"/>
    <property type="match status" value="1"/>
</dbReference>
<dbReference type="CDD" id="cd07022">
    <property type="entry name" value="S49_Sppa_36K_type"/>
    <property type="match status" value="1"/>
</dbReference>
<gene>
    <name evidence="6" type="ORF">S01H1_29037</name>
</gene>